<feature type="compositionally biased region" description="Basic and acidic residues" evidence="1">
    <location>
        <begin position="196"/>
        <end position="205"/>
    </location>
</feature>
<feature type="region of interest" description="Disordered" evidence="1">
    <location>
        <begin position="1"/>
        <end position="29"/>
    </location>
</feature>
<accession>A0AA39Y3M0</accession>
<dbReference type="AlphaFoldDB" id="A0AA39Y3M0"/>
<organism evidence="2 3">
    <name type="scientific">Cercophora newfieldiana</name>
    <dbReference type="NCBI Taxonomy" id="92897"/>
    <lineage>
        <taxon>Eukaryota</taxon>
        <taxon>Fungi</taxon>
        <taxon>Dikarya</taxon>
        <taxon>Ascomycota</taxon>
        <taxon>Pezizomycotina</taxon>
        <taxon>Sordariomycetes</taxon>
        <taxon>Sordariomycetidae</taxon>
        <taxon>Sordariales</taxon>
        <taxon>Lasiosphaeriaceae</taxon>
        <taxon>Cercophora</taxon>
    </lineage>
</organism>
<evidence type="ECO:0000313" key="3">
    <source>
        <dbReference type="Proteomes" id="UP001174936"/>
    </source>
</evidence>
<evidence type="ECO:0000256" key="1">
    <source>
        <dbReference type="SAM" id="MobiDB-lite"/>
    </source>
</evidence>
<keyword evidence="3" id="KW-1185">Reference proteome</keyword>
<feature type="region of interest" description="Disordered" evidence="1">
    <location>
        <begin position="171"/>
        <end position="224"/>
    </location>
</feature>
<evidence type="ECO:0000313" key="2">
    <source>
        <dbReference type="EMBL" id="KAK0644486.1"/>
    </source>
</evidence>
<name>A0AA39Y3M0_9PEZI</name>
<sequence>MLDVTLRCSGENNQGNQNRGKARRRQPGKAWMKGCGKTQCQLWRADQPTHPSSGPTPWTPFCLQLTRCIKTGGIHRFGGGKSCRSVEANNRELKVTDNNHRPVQCLAEGGSLGAQPRRASLFGRLAIGAESDNREGCATAVNRLQEELSSVCPFGGTQILMDGDGRVLLRNAGRRRRKSWSGRDGKGNRRSRHRQDRMGKADGWRAEGQGGSGARPTIQQGLEAQGHWQAIAAGWQRFRGASPTGR</sequence>
<gene>
    <name evidence="2" type="ORF">B0T16DRAFT_197392</name>
</gene>
<proteinExistence type="predicted"/>
<dbReference type="Proteomes" id="UP001174936">
    <property type="component" value="Unassembled WGS sequence"/>
</dbReference>
<dbReference type="EMBL" id="JAULSV010000005">
    <property type="protein sequence ID" value="KAK0644486.1"/>
    <property type="molecule type" value="Genomic_DNA"/>
</dbReference>
<reference evidence="2" key="1">
    <citation type="submission" date="2023-06" db="EMBL/GenBank/DDBJ databases">
        <title>Genome-scale phylogeny and comparative genomics of the fungal order Sordariales.</title>
        <authorList>
            <consortium name="Lawrence Berkeley National Laboratory"/>
            <person name="Hensen N."/>
            <person name="Bonometti L."/>
            <person name="Westerberg I."/>
            <person name="Brannstrom I.O."/>
            <person name="Guillou S."/>
            <person name="Cros-Aarteil S."/>
            <person name="Calhoun S."/>
            <person name="Haridas S."/>
            <person name="Kuo A."/>
            <person name="Mondo S."/>
            <person name="Pangilinan J."/>
            <person name="Riley R."/>
            <person name="Labutti K."/>
            <person name="Andreopoulos B."/>
            <person name="Lipzen A."/>
            <person name="Chen C."/>
            <person name="Yanf M."/>
            <person name="Daum C."/>
            <person name="Ng V."/>
            <person name="Clum A."/>
            <person name="Steindorff A."/>
            <person name="Ohm R."/>
            <person name="Martin F."/>
            <person name="Silar P."/>
            <person name="Natvig D."/>
            <person name="Lalanne C."/>
            <person name="Gautier V."/>
            <person name="Ament-Velasquez S.L."/>
            <person name="Kruys A."/>
            <person name="Hutchinson M.I."/>
            <person name="Powell A.J."/>
            <person name="Barry K."/>
            <person name="Miller A.N."/>
            <person name="Grigoriev I.V."/>
            <person name="Debuchy R."/>
            <person name="Gladieux P."/>
            <person name="Thoren M.H."/>
            <person name="Johannesson H."/>
        </authorList>
    </citation>
    <scope>NUCLEOTIDE SEQUENCE</scope>
    <source>
        <strain evidence="2">SMH2532-1</strain>
    </source>
</reference>
<protein>
    <submittedName>
        <fullName evidence="2">Uncharacterized protein</fullName>
    </submittedName>
</protein>
<comment type="caution">
    <text evidence="2">The sequence shown here is derived from an EMBL/GenBank/DDBJ whole genome shotgun (WGS) entry which is preliminary data.</text>
</comment>
<feature type="compositionally biased region" description="Polar residues" evidence="1">
    <location>
        <begin position="10"/>
        <end position="19"/>
    </location>
</feature>